<keyword evidence="3" id="KW-1133">Transmembrane helix</keyword>
<evidence type="ECO:0000256" key="4">
    <source>
        <dbReference type="ARBA" id="ARBA00023136"/>
    </source>
</evidence>
<keyword evidence="4" id="KW-0472">Membrane</keyword>
<dbReference type="GO" id="GO:0046513">
    <property type="term" value="P:ceramide biosynthetic process"/>
    <property type="evidence" value="ECO:0007669"/>
    <property type="project" value="TreeGrafter"/>
</dbReference>
<name>A0A974DWI9_XENLA</name>
<sequence>MIEDFPAKELHAIFPWLIETVFGSLDGSILGWNLLGLHERINPLEFHTALDFLDPSGAMMKLVYKLQAEEYRYYFPVSFLPASIVGSLEALRNAPYRRIKDSPYIRKVMAHPIKTSARLNKIRTKPPTQ</sequence>
<dbReference type="EMBL" id="CM004467">
    <property type="protein sequence ID" value="OCT98271.1"/>
    <property type="molecule type" value="Genomic_DNA"/>
</dbReference>
<feature type="non-terminal residue" evidence="5">
    <location>
        <position position="129"/>
    </location>
</feature>
<evidence type="ECO:0000256" key="2">
    <source>
        <dbReference type="ARBA" id="ARBA00022692"/>
    </source>
</evidence>
<reference evidence="6" key="1">
    <citation type="journal article" date="2016" name="Nature">
        <title>Genome evolution in the allotetraploid frog Xenopus laevis.</title>
        <authorList>
            <person name="Session A.M."/>
            <person name="Uno Y."/>
            <person name="Kwon T."/>
            <person name="Chapman J.A."/>
            <person name="Toyoda A."/>
            <person name="Takahashi S."/>
            <person name="Fukui A."/>
            <person name="Hikosaka A."/>
            <person name="Suzuki A."/>
            <person name="Kondo M."/>
            <person name="van Heeringen S.J."/>
            <person name="Quigley I."/>
            <person name="Heinz S."/>
            <person name="Ogino H."/>
            <person name="Ochi H."/>
            <person name="Hellsten U."/>
            <person name="Lyons J.B."/>
            <person name="Simakov O."/>
            <person name="Putnam N."/>
            <person name="Stites J."/>
            <person name="Kuroki Y."/>
            <person name="Tanaka T."/>
            <person name="Michiue T."/>
            <person name="Watanabe M."/>
            <person name="Bogdanovic O."/>
            <person name="Lister R."/>
            <person name="Georgiou G."/>
            <person name="Paranjpe S.S."/>
            <person name="van Kruijsbergen I."/>
            <person name="Shu S."/>
            <person name="Carlson J."/>
            <person name="Kinoshita T."/>
            <person name="Ohta Y."/>
            <person name="Mawaribuchi S."/>
            <person name="Jenkins J."/>
            <person name="Grimwood J."/>
            <person name="Schmutz J."/>
            <person name="Mitros T."/>
            <person name="Mozaffari S.V."/>
            <person name="Suzuki Y."/>
            <person name="Haramoto Y."/>
            <person name="Yamamoto T.S."/>
            <person name="Takagi C."/>
            <person name="Heald R."/>
            <person name="Miller K."/>
            <person name="Haudenschild C."/>
            <person name="Kitzman J."/>
            <person name="Nakayama T."/>
            <person name="Izutsu Y."/>
            <person name="Robert J."/>
            <person name="Fortriede J."/>
            <person name="Burns K."/>
            <person name="Lotay V."/>
            <person name="Karimi K."/>
            <person name="Yasuoka Y."/>
            <person name="Dichmann D.S."/>
            <person name="Flajnik M.F."/>
            <person name="Houston D.W."/>
            <person name="Shendure J."/>
            <person name="DuPasquier L."/>
            <person name="Vize P.D."/>
            <person name="Zorn A.M."/>
            <person name="Ito M."/>
            <person name="Marcotte E.M."/>
            <person name="Wallingford J.B."/>
            <person name="Ito Y."/>
            <person name="Asashima M."/>
            <person name="Ueno N."/>
            <person name="Matsuda Y."/>
            <person name="Veenstra G.J."/>
            <person name="Fujiyama A."/>
            <person name="Harland R.M."/>
            <person name="Taira M."/>
            <person name="Rokhsar D.S."/>
        </authorList>
    </citation>
    <scope>NUCLEOTIDE SEQUENCE [LARGE SCALE GENOMIC DNA]</scope>
    <source>
        <strain evidence="6">J</strain>
    </source>
</reference>
<dbReference type="PANTHER" id="PTHR12988">
    <property type="entry name" value="SPHINGOMYELIN PHOSPHODIESTERASE 4"/>
    <property type="match status" value="1"/>
</dbReference>
<evidence type="ECO:0000256" key="3">
    <source>
        <dbReference type="ARBA" id="ARBA00022989"/>
    </source>
</evidence>
<accession>A0A974DWI9</accession>
<protein>
    <submittedName>
        <fullName evidence="5">Uncharacterized protein</fullName>
    </submittedName>
</protein>
<dbReference type="PANTHER" id="PTHR12988:SF6">
    <property type="entry name" value="SPHINGOMYELIN PHOSPHODIESTERASE 4"/>
    <property type="match status" value="1"/>
</dbReference>
<gene>
    <name evidence="5" type="ORF">XELAEV_180105022mg</name>
</gene>
<dbReference type="Pfam" id="PF14724">
    <property type="entry name" value="mit_SMPDase"/>
    <property type="match status" value="1"/>
</dbReference>
<dbReference type="InterPro" id="IPR024129">
    <property type="entry name" value="Sphingomy_SMPD4"/>
</dbReference>
<evidence type="ECO:0000256" key="1">
    <source>
        <dbReference type="ARBA" id="ARBA00004167"/>
    </source>
</evidence>
<dbReference type="Proteomes" id="UP000694892">
    <property type="component" value="Chromosome 1S"/>
</dbReference>
<feature type="non-terminal residue" evidence="5">
    <location>
        <position position="1"/>
    </location>
</feature>
<dbReference type="GO" id="GO:0050290">
    <property type="term" value="F:sphingomyelin phosphodiesterase D activity"/>
    <property type="evidence" value="ECO:0007669"/>
    <property type="project" value="InterPro"/>
</dbReference>
<evidence type="ECO:0000313" key="6">
    <source>
        <dbReference type="Proteomes" id="UP000694892"/>
    </source>
</evidence>
<dbReference type="AlphaFoldDB" id="A0A974DWI9"/>
<dbReference type="GO" id="GO:0006685">
    <property type="term" value="P:sphingomyelin catabolic process"/>
    <property type="evidence" value="ECO:0007669"/>
    <property type="project" value="TreeGrafter"/>
</dbReference>
<keyword evidence="2" id="KW-0812">Transmembrane</keyword>
<proteinExistence type="predicted"/>
<dbReference type="GO" id="GO:0046475">
    <property type="term" value="P:glycerophospholipid catabolic process"/>
    <property type="evidence" value="ECO:0007669"/>
    <property type="project" value="TreeGrafter"/>
</dbReference>
<evidence type="ECO:0000313" key="5">
    <source>
        <dbReference type="EMBL" id="OCT98271.1"/>
    </source>
</evidence>
<comment type="subcellular location">
    <subcellularLocation>
        <location evidence="1">Membrane</location>
        <topology evidence="1">Single-pass membrane protein</topology>
    </subcellularLocation>
</comment>
<organism evidence="5 6">
    <name type="scientific">Xenopus laevis</name>
    <name type="common">African clawed frog</name>
    <dbReference type="NCBI Taxonomy" id="8355"/>
    <lineage>
        <taxon>Eukaryota</taxon>
        <taxon>Metazoa</taxon>
        <taxon>Chordata</taxon>
        <taxon>Craniata</taxon>
        <taxon>Vertebrata</taxon>
        <taxon>Euteleostomi</taxon>
        <taxon>Amphibia</taxon>
        <taxon>Batrachia</taxon>
        <taxon>Anura</taxon>
        <taxon>Pipoidea</taxon>
        <taxon>Pipidae</taxon>
        <taxon>Xenopodinae</taxon>
        <taxon>Xenopus</taxon>
        <taxon>Xenopus</taxon>
    </lineage>
</organism>
<dbReference type="GO" id="GO:0016020">
    <property type="term" value="C:membrane"/>
    <property type="evidence" value="ECO:0007669"/>
    <property type="project" value="UniProtKB-SubCell"/>
</dbReference>